<evidence type="ECO:0000313" key="2">
    <source>
        <dbReference type="Proteomes" id="UP001194468"/>
    </source>
</evidence>
<gene>
    <name evidence="1" type="ORF">L210DRAFT_944064</name>
</gene>
<dbReference type="AlphaFoldDB" id="A0AAD4GJ84"/>
<reference evidence="1" key="1">
    <citation type="submission" date="2019-10" db="EMBL/GenBank/DDBJ databases">
        <authorList>
            <consortium name="DOE Joint Genome Institute"/>
            <person name="Kuo A."/>
            <person name="Miyauchi S."/>
            <person name="Kiss E."/>
            <person name="Drula E."/>
            <person name="Kohler A."/>
            <person name="Sanchez-Garcia M."/>
            <person name="Andreopoulos B."/>
            <person name="Barry K.W."/>
            <person name="Bonito G."/>
            <person name="Buee M."/>
            <person name="Carver A."/>
            <person name="Chen C."/>
            <person name="Cichocki N."/>
            <person name="Clum A."/>
            <person name="Culley D."/>
            <person name="Crous P.W."/>
            <person name="Fauchery L."/>
            <person name="Girlanda M."/>
            <person name="Hayes R."/>
            <person name="Keri Z."/>
            <person name="LaButti K."/>
            <person name="Lipzen A."/>
            <person name="Lombard V."/>
            <person name="Magnuson J."/>
            <person name="Maillard F."/>
            <person name="Morin E."/>
            <person name="Murat C."/>
            <person name="Nolan M."/>
            <person name="Ohm R."/>
            <person name="Pangilinan J."/>
            <person name="Pereira M."/>
            <person name="Perotto S."/>
            <person name="Peter M."/>
            <person name="Riley R."/>
            <person name="Sitrit Y."/>
            <person name="Stielow B."/>
            <person name="Szollosi G."/>
            <person name="Zifcakova L."/>
            <person name="Stursova M."/>
            <person name="Spatafora J.W."/>
            <person name="Tedersoo L."/>
            <person name="Vaario L.-M."/>
            <person name="Yamada A."/>
            <person name="Yan M."/>
            <person name="Wang P."/>
            <person name="Xu J."/>
            <person name="Bruns T."/>
            <person name="Baldrian P."/>
            <person name="Vilgalys R."/>
            <person name="Henrissat B."/>
            <person name="Grigoriev I.V."/>
            <person name="Hibbett D."/>
            <person name="Nagy L.G."/>
            <person name="Martin F.M."/>
        </authorList>
    </citation>
    <scope>NUCLEOTIDE SEQUENCE</scope>
    <source>
        <strain evidence="1">BED1</strain>
    </source>
</reference>
<proteinExistence type="predicted"/>
<sequence length="139" mass="15532">MTGPSSGIYSIRLAFREKAWVGVDDGMRVLHVVENPQRFFVRQVDDGRYTIQVLDIPGPGPFLRGSDAFIRFGDEQYLWVISTSGDGTYTITETFSSPPYRLWTLGPHPTTGTPVHLEGETPPPPVQKWSFHPVLNGSE</sequence>
<dbReference type="InterPro" id="IPR035992">
    <property type="entry name" value="Ricin_B-like_lectins"/>
</dbReference>
<dbReference type="EMBL" id="WHUW01000004">
    <property type="protein sequence ID" value="KAF8447355.1"/>
    <property type="molecule type" value="Genomic_DNA"/>
</dbReference>
<accession>A0AAD4GJ84</accession>
<comment type="caution">
    <text evidence="1">The sequence shown here is derived from an EMBL/GenBank/DDBJ whole genome shotgun (WGS) entry which is preliminary data.</text>
</comment>
<evidence type="ECO:0000313" key="1">
    <source>
        <dbReference type="EMBL" id="KAF8447355.1"/>
    </source>
</evidence>
<organism evidence="1 2">
    <name type="scientific">Boletus edulis BED1</name>
    <dbReference type="NCBI Taxonomy" id="1328754"/>
    <lineage>
        <taxon>Eukaryota</taxon>
        <taxon>Fungi</taxon>
        <taxon>Dikarya</taxon>
        <taxon>Basidiomycota</taxon>
        <taxon>Agaricomycotina</taxon>
        <taxon>Agaricomycetes</taxon>
        <taxon>Agaricomycetidae</taxon>
        <taxon>Boletales</taxon>
        <taxon>Boletineae</taxon>
        <taxon>Boletaceae</taxon>
        <taxon>Boletoideae</taxon>
        <taxon>Boletus</taxon>
    </lineage>
</organism>
<dbReference type="Proteomes" id="UP001194468">
    <property type="component" value="Unassembled WGS sequence"/>
</dbReference>
<reference evidence="1" key="2">
    <citation type="journal article" date="2020" name="Nat. Commun.">
        <title>Large-scale genome sequencing of mycorrhizal fungi provides insights into the early evolution of symbiotic traits.</title>
        <authorList>
            <person name="Miyauchi S."/>
            <person name="Kiss E."/>
            <person name="Kuo A."/>
            <person name="Drula E."/>
            <person name="Kohler A."/>
            <person name="Sanchez-Garcia M."/>
            <person name="Morin E."/>
            <person name="Andreopoulos B."/>
            <person name="Barry K.W."/>
            <person name="Bonito G."/>
            <person name="Buee M."/>
            <person name="Carver A."/>
            <person name="Chen C."/>
            <person name="Cichocki N."/>
            <person name="Clum A."/>
            <person name="Culley D."/>
            <person name="Crous P.W."/>
            <person name="Fauchery L."/>
            <person name="Girlanda M."/>
            <person name="Hayes R.D."/>
            <person name="Keri Z."/>
            <person name="LaButti K."/>
            <person name="Lipzen A."/>
            <person name="Lombard V."/>
            <person name="Magnuson J."/>
            <person name="Maillard F."/>
            <person name="Murat C."/>
            <person name="Nolan M."/>
            <person name="Ohm R.A."/>
            <person name="Pangilinan J."/>
            <person name="Pereira M.F."/>
            <person name="Perotto S."/>
            <person name="Peter M."/>
            <person name="Pfister S."/>
            <person name="Riley R."/>
            <person name="Sitrit Y."/>
            <person name="Stielow J.B."/>
            <person name="Szollosi G."/>
            <person name="Zifcakova L."/>
            <person name="Stursova M."/>
            <person name="Spatafora J.W."/>
            <person name="Tedersoo L."/>
            <person name="Vaario L.M."/>
            <person name="Yamada A."/>
            <person name="Yan M."/>
            <person name="Wang P."/>
            <person name="Xu J."/>
            <person name="Bruns T."/>
            <person name="Baldrian P."/>
            <person name="Vilgalys R."/>
            <person name="Dunand C."/>
            <person name="Henrissat B."/>
            <person name="Grigoriev I.V."/>
            <person name="Hibbett D."/>
            <person name="Nagy L.G."/>
            <person name="Martin F.M."/>
        </authorList>
    </citation>
    <scope>NUCLEOTIDE SEQUENCE</scope>
    <source>
        <strain evidence="1">BED1</strain>
    </source>
</reference>
<name>A0AAD4GJ84_BOLED</name>
<protein>
    <submittedName>
        <fullName evidence="1">Uncharacterized protein</fullName>
    </submittedName>
</protein>
<keyword evidence="2" id="KW-1185">Reference proteome</keyword>
<dbReference type="SUPFAM" id="SSF50370">
    <property type="entry name" value="Ricin B-like lectins"/>
    <property type="match status" value="1"/>
</dbReference>